<dbReference type="AlphaFoldDB" id="A0A1J6VYB4"/>
<feature type="transmembrane region" description="Helical" evidence="1">
    <location>
        <begin position="185"/>
        <end position="203"/>
    </location>
</feature>
<evidence type="ECO:0000313" key="3">
    <source>
        <dbReference type="Proteomes" id="UP000182062"/>
    </source>
</evidence>
<name>A0A1J6VYB4_9BACI</name>
<evidence type="ECO:0008006" key="4">
    <source>
        <dbReference type="Google" id="ProtNLM"/>
    </source>
</evidence>
<feature type="transmembrane region" description="Helical" evidence="1">
    <location>
        <begin position="271"/>
        <end position="291"/>
    </location>
</feature>
<evidence type="ECO:0000256" key="1">
    <source>
        <dbReference type="SAM" id="Phobius"/>
    </source>
</evidence>
<accession>A0A1J6VYB4</accession>
<keyword evidence="3" id="KW-1185">Reference proteome</keyword>
<gene>
    <name evidence="2" type="ORF">BHE18_11290</name>
</gene>
<feature type="transmembrane region" description="Helical" evidence="1">
    <location>
        <begin position="245"/>
        <end position="265"/>
    </location>
</feature>
<keyword evidence="1" id="KW-1133">Transmembrane helix</keyword>
<evidence type="ECO:0000313" key="2">
    <source>
        <dbReference type="EMBL" id="OIU70301.1"/>
    </source>
</evidence>
<keyword evidence="1" id="KW-0472">Membrane</keyword>
<dbReference type="EMBL" id="MINN01000106">
    <property type="protein sequence ID" value="OIU70301.1"/>
    <property type="molecule type" value="Genomic_DNA"/>
</dbReference>
<dbReference type="RefSeq" id="WP_071619433.1">
    <property type="nucleotide sequence ID" value="NZ_MINN01000106.1"/>
</dbReference>
<proteinExistence type="predicted"/>
<organism evidence="2 3">
    <name type="scientific">Rossellomorea aquimaris</name>
    <dbReference type="NCBI Taxonomy" id="189382"/>
    <lineage>
        <taxon>Bacteria</taxon>
        <taxon>Bacillati</taxon>
        <taxon>Bacillota</taxon>
        <taxon>Bacilli</taxon>
        <taxon>Bacillales</taxon>
        <taxon>Bacillaceae</taxon>
        <taxon>Rossellomorea</taxon>
    </lineage>
</organism>
<dbReference type="Proteomes" id="UP000182062">
    <property type="component" value="Unassembled WGS sequence"/>
</dbReference>
<sequence length="305" mass="35879">MDLQKYHPVEGKTAHKSWWNEKGYVQRLFNKETKKIEEKTVSYQNMTEALIGYAYLPWTSSRSTDRTIRFRIAANIVIQYEDKQTGQYLLFLAETQEDLAKWLQLFNEHTIPVFTTDLDLKDVPHTDYKLFYKDIKKKQFKSNSQLPDVMAVTKEHSTHPQWRPESYKKREETGNSKWVYKKKKLTAFLAVCSFLTALFWIPIWEVGRDQSFDTVHSLLFTAITLILLGTYLKDLWSPYQSLRDTAVLGISLYTGLAAANLFMPISTETYLALWYEFLVLAVYINAGYFIMRKVNKKLTRKTNRQ</sequence>
<keyword evidence="1" id="KW-0812">Transmembrane</keyword>
<comment type="caution">
    <text evidence="2">The sequence shown here is derived from an EMBL/GenBank/DDBJ whole genome shotgun (WGS) entry which is preliminary data.</text>
</comment>
<dbReference type="OrthoDB" id="2874371at2"/>
<feature type="transmembrane region" description="Helical" evidence="1">
    <location>
        <begin position="215"/>
        <end position="233"/>
    </location>
</feature>
<reference evidence="2 3" key="1">
    <citation type="submission" date="2016-09" db="EMBL/GenBank/DDBJ databases">
        <title>Bacillus aquimaris SAMM genome sequence reveals colonization and biosurfactant production capacities.</title>
        <authorList>
            <person name="Waghmode S.R."/>
            <person name="Suryavanshi M.V."/>
        </authorList>
    </citation>
    <scope>NUCLEOTIDE SEQUENCE [LARGE SCALE GENOMIC DNA]</scope>
    <source>
        <strain evidence="2 3">SAMM</strain>
    </source>
</reference>
<protein>
    <recommendedName>
        <fullName evidence="4">PH domain-containing protein</fullName>
    </recommendedName>
</protein>